<evidence type="ECO:0000313" key="7">
    <source>
        <dbReference type="EMBL" id="KKO09751.1"/>
    </source>
</evidence>
<feature type="compositionally biased region" description="Basic and acidic residues" evidence="5">
    <location>
        <begin position="136"/>
        <end position="231"/>
    </location>
</feature>
<feature type="compositionally biased region" description="Low complexity" evidence="5">
    <location>
        <begin position="109"/>
        <end position="119"/>
    </location>
</feature>
<dbReference type="Pfam" id="PF13103">
    <property type="entry name" value="TonB_2"/>
    <property type="match status" value="1"/>
</dbReference>
<dbReference type="AlphaFoldDB" id="A0A0F9VXJ0"/>
<dbReference type="GO" id="GO:0016020">
    <property type="term" value="C:membrane"/>
    <property type="evidence" value="ECO:0007669"/>
    <property type="project" value="UniProtKB-SubCell"/>
</dbReference>
<evidence type="ECO:0000256" key="6">
    <source>
        <dbReference type="SAM" id="Phobius"/>
    </source>
</evidence>
<gene>
    <name evidence="7" type="ORF">LCGC14_0032460</name>
</gene>
<dbReference type="EMBL" id="LAZR01000006">
    <property type="protein sequence ID" value="KKO09751.1"/>
    <property type="molecule type" value="Genomic_DNA"/>
</dbReference>
<feature type="compositionally biased region" description="Polar residues" evidence="5">
    <location>
        <begin position="60"/>
        <end position="69"/>
    </location>
</feature>
<dbReference type="InterPro" id="IPR014161">
    <property type="entry name" value="Tol-Pal_TolA"/>
</dbReference>
<dbReference type="GO" id="GO:0043213">
    <property type="term" value="P:bacteriocin transport"/>
    <property type="evidence" value="ECO:0007669"/>
    <property type="project" value="InterPro"/>
</dbReference>
<dbReference type="NCBIfam" id="TIGR01352">
    <property type="entry name" value="tonB_Cterm"/>
    <property type="match status" value="1"/>
</dbReference>
<dbReference type="GO" id="GO:0019534">
    <property type="term" value="F:toxin transmembrane transporter activity"/>
    <property type="evidence" value="ECO:0007669"/>
    <property type="project" value="InterPro"/>
</dbReference>
<comment type="caution">
    <text evidence="7">The sequence shown here is derived from an EMBL/GenBank/DDBJ whole genome shotgun (WGS) entry which is preliminary data.</text>
</comment>
<keyword evidence="3 6" id="KW-1133">Transmembrane helix</keyword>
<dbReference type="SUPFAM" id="SSF74653">
    <property type="entry name" value="TolA/TonB C-terminal domain"/>
    <property type="match status" value="1"/>
</dbReference>
<dbReference type="InterPro" id="IPR006260">
    <property type="entry name" value="TonB/TolA_C"/>
</dbReference>
<accession>A0A0F9VXJ0</accession>
<evidence type="ECO:0000256" key="4">
    <source>
        <dbReference type="ARBA" id="ARBA00023136"/>
    </source>
</evidence>
<dbReference type="NCBIfam" id="TIGR02794">
    <property type="entry name" value="tolA_full"/>
    <property type="match status" value="1"/>
</dbReference>
<comment type="subcellular location">
    <subcellularLocation>
        <location evidence="1">Membrane</location>
        <topology evidence="1">Single-pass membrane protein</topology>
    </subcellularLocation>
</comment>
<evidence type="ECO:0008006" key="8">
    <source>
        <dbReference type="Google" id="ProtNLM"/>
    </source>
</evidence>
<feature type="region of interest" description="Disordered" evidence="5">
    <location>
        <begin position="60"/>
        <end position="231"/>
    </location>
</feature>
<sequence>MNRREDRTPVPVTGLYAAPVLKAVALHLLVAIMLFVSFTSAPEFEPARPIVQATLVQLDSQSPATTPTDQRIAGEAARTAAPTHEAEELERQAQKQEEEQEATSRAEAAEAAAAAAASQAEREKQAAAARSAAEQAAKEQAAEELKRKADAARKKAAEEAQKKAAEAEAAKNKAADEAKNKAAEEAKRKAAEAAKAKAAEDAKRKAAAEAQKKAEADRVAKQKREQEEARAKALAELLADEAAYQQAPADNMGDQVAASYDDLIRRYVSQQWRRPPTARNGMVVEVRISMLPTGQITDVVVSRSSGDPGFDQSAVQAVRNVGRIPEMQQLSRDDPATFDRRYRQRTLRFKPEDLSF</sequence>
<name>A0A0F9VXJ0_9ZZZZ</name>
<evidence type="ECO:0000256" key="3">
    <source>
        <dbReference type="ARBA" id="ARBA00022989"/>
    </source>
</evidence>
<evidence type="ECO:0000256" key="1">
    <source>
        <dbReference type="ARBA" id="ARBA00004167"/>
    </source>
</evidence>
<evidence type="ECO:0000256" key="5">
    <source>
        <dbReference type="SAM" id="MobiDB-lite"/>
    </source>
</evidence>
<organism evidence="7">
    <name type="scientific">marine sediment metagenome</name>
    <dbReference type="NCBI Taxonomy" id="412755"/>
    <lineage>
        <taxon>unclassified sequences</taxon>
        <taxon>metagenomes</taxon>
        <taxon>ecological metagenomes</taxon>
    </lineage>
</organism>
<feature type="transmembrane region" description="Helical" evidence="6">
    <location>
        <begin position="12"/>
        <end position="38"/>
    </location>
</feature>
<keyword evidence="2 6" id="KW-0812">Transmembrane</keyword>
<feature type="compositionally biased region" description="Low complexity" evidence="5">
    <location>
        <begin position="126"/>
        <end position="135"/>
    </location>
</feature>
<protein>
    <recommendedName>
        <fullName evidence="8">TonB C-terminal domain-containing protein</fullName>
    </recommendedName>
</protein>
<reference evidence="7" key="1">
    <citation type="journal article" date="2015" name="Nature">
        <title>Complex archaea that bridge the gap between prokaryotes and eukaryotes.</title>
        <authorList>
            <person name="Spang A."/>
            <person name="Saw J.H."/>
            <person name="Jorgensen S.L."/>
            <person name="Zaremba-Niedzwiedzka K."/>
            <person name="Martijn J."/>
            <person name="Lind A.E."/>
            <person name="van Eijk R."/>
            <person name="Schleper C."/>
            <person name="Guy L."/>
            <person name="Ettema T.J."/>
        </authorList>
    </citation>
    <scope>NUCLEOTIDE SEQUENCE</scope>
</reference>
<feature type="compositionally biased region" description="Basic and acidic residues" evidence="5">
    <location>
        <begin position="84"/>
        <end position="108"/>
    </location>
</feature>
<dbReference type="Gene3D" id="3.30.1150.10">
    <property type="match status" value="1"/>
</dbReference>
<keyword evidence="4 6" id="KW-0472">Membrane</keyword>
<evidence type="ECO:0000256" key="2">
    <source>
        <dbReference type="ARBA" id="ARBA00022692"/>
    </source>
</evidence>
<proteinExistence type="predicted"/>